<evidence type="ECO:0000313" key="2">
    <source>
        <dbReference type="Proteomes" id="UP001428341"/>
    </source>
</evidence>
<dbReference type="AlphaFoldDB" id="A0AAP0QWI7"/>
<dbReference type="PANTHER" id="PTHR47087:SF1">
    <property type="entry name" value="METHIONINE S-METHYLTRANSFERASE"/>
    <property type="match status" value="1"/>
</dbReference>
<gene>
    <name evidence="1" type="ORF">WN944_005722</name>
</gene>
<name>A0AAP0QWI7_9ROSI</name>
<dbReference type="EMBL" id="JBCGBO010000003">
    <property type="protein sequence ID" value="KAK9213737.1"/>
    <property type="molecule type" value="Genomic_DNA"/>
</dbReference>
<dbReference type="PANTHER" id="PTHR47087">
    <property type="entry name" value="METHIONINE S-METHYLTRANSFERASE"/>
    <property type="match status" value="1"/>
</dbReference>
<accession>A0AAP0QWI7</accession>
<dbReference type="Proteomes" id="UP001428341">
    <property type="component" value="Unassembled WGS sequence"/>
</dbReference>
<sequence>MAIRRLQFSSAIRSKQFSCPKTARPSRQYQDTTSRITSVLSSWHDKQMFDLKTCLAEKNKESKVKAAILESFARENMSESDIDVPPSIKQYIKSNVDFPVDTNAEFIYANCSQSLFNKLVLCCILQSGTIHYASQQTPMGRCKILGSDTSGIRVKSQSYNLEK</sequence>
<reference evidence="1 2" key="1">
    <citation type="submission" date="2024-05" db="EMBL/GenBank/DDBJ databases">
        <title>Haplotype-resolved chromosome-level genome assembly of Huyou (Citrus changshanensis).</title>
        <authorList>
            <person name="Miao C."/>
            <person name="Chen W."/>
            <person name="Wu Y."/>
            <person name="Wang L."/>
            <person name="Zhao S."/>
            <person name="Grierson D."/>
            <person name="Xu C."/>
            <person name="Chen K."/>
        </authorList>
    </citation>
    <scope>NUCLEOTIDE SEQUENCE [LARGE SCALE GENOMIC DNA]</scope>
    <source>
        <strain evidence="1">01-14</strain>
        <tissue evidence="1">Leaf</tissue>
    </source>
</reference>
<evidence type="ECO:0000313" key="1">
    <source>
        <dbReference type="EMBL" id="KAK9213737.1"/>
    </source>
</evidence>
<protein>
    <submittedName>
        <fullName evidence="1">Uncharacterized protein</fullName>
    </submittedName>
</protein>
<organism evidence="1 2">
    <name type="scientific">Citrus x changshan-huyou</name>
    <dbReference type="NCBI Taxonomy" id="2935761"/>
    <lineage>
        <taxon>Eukaryota</taxon>
        <taxon>Viridiplantae</taxon>
        <taxon>Streptophyta</taxon>
        <taxon>Embryophyta</taxon>
        <taxon>Tracheophyta</taxon>
        <taxon>Spermatophyta</taxon>
        <taxon>Magnoliopsida</taxon>
        <taxon>eudicotyledons</taxon>
        <taxon>Gunneridae</taxon>
        <taxon>Pentapetalae</taxon>
        <taxon>rosids</taxon>
        <taxon>malvids</taxon>
        <taxon>Sapindales</taxon>
        <taxon>Rutaceae</taxon>
        <taxon>Aurantioideae</taxon>
        <taxon>Citrus</taxon>
    </lineage>
</organism>
<comment type="caution">
    <text evidence="1">The sequence shown here is derived from an EMBL/GenBank/DDBJ whole genome shotgun (WGS) entry which is preliminary data.</text>
</comment>
<proteinExistence type="predicted"/>
<keyword evidence="2" id="KW-1185">Reference proteome</keyword>